<dbReference type="Pfam" id="PF00069">
    <property type="entry name" value="Pkinase"/>
    <property type="match status" value="1"/>
</dbReference>
<dbReference type="PANTHER" id="PTHR24347">
    <property type="entry name" value="SERINE/THREONINE-PROTEIN KINASE"/>
    <property type="match status" value="1"/>
</dbReference>
<keyword evidence="6" id="KW-1133">Transmembrane helix</keyword>
<keyword evidence="3" id="KW-0862">Zinc</keyword>
<dbReference type="InterPro" id="IPR017441">
    <property type="entry name" value="Protein_kinase_ATP_BS"/>
</dbReference>
<evidence type="ECO:0000256" key="6">
    <source>
        <dbReference type="SAM" id="Phobius"/>
    </source>
</evidence>
<dbReference type="SMART" id="SM00184">
    <property type="entry name" value="RING"/>
    <property type="match status" value="1"/>
</dbReference>
<dbReference type="InterPro" id="IPR013083">
    <property type="entry name" value="Znf_RING/FYVE/PHD"/>
</dbReference>
<organism evidence="10">
    <name type="scientific">Mucor ambiguus</name>
    <dbReference type="NCBI Taxonomy" id="91626"/>
    <lineage>
        <taxon>Eukaryota</taxon>
        <taxon>Fungi</taxon>
        <taxon>Fungi incertae sedis</taxon>
        <taxon>Mucoromycota</taxon>
        <taxon>Mucoromycotina</taxon>
        <taxon>Mucoromycetes</taxon>
        <taxon>Mucorales</taxon>
        <taxon>Mucorineae</taxon>
        <taxon>Mucoraceae</taxon>
        <taxon>Mucor</taxon>
    </lineage>
</organism>
<feature type="domain" description="RING-type" evidence="9">
    <location>
        <begin position="286"/>
        <end position="327"/>
    </location>
</feature>
<feature type="region of interest" description="Disordered" evidence="5">
    <location>
        <begin position="61"/>
        <end position="98"/>
    </location>
</feature>
<evidence type="ECO:0000256" key="2">
    <source>
        <dbReference type="ARBA" id="ARBA00022840"/>
    </source>
</evidence>
<dbReference type="STRING" id="91626.A0A0C9MZM9"/>
<dbReference type="InterPro" id="IPR008271">
    <property type="entry name" value="Ser/Thr_kinase_AS"/>
</dbReference>
<protein>
    <submittedName>
        <fullName evidence="10">Calcium/calmodulin-dependent protein kinase type 1D-like isoform X2</fullName>
    </submittedName>
</protein>
<keyword evidence="6" id="KW-0472">Membrane</keyword>
<feature type="signal peptide" evidence="7">
    <location>
        <begin position="1"/>
        <end position="19"/>
    </location>
</feature>
<dbReference type="GO" id="GO:0008270">
    <property type="term" value="F:zinc ion binding"/>
    <property type="evidence" value="ECO:0007669"/>
    <property type="project" value="UniProtKB-KW"/>
</dbReference>
<dbReference type="PROSITE" id="PS00108">
    <property type="entry name" value="PROTEIN_KINASE_ST"/>
    <property type="match status" value="1"/>
</dbReference>
<sequence>MLVIAQVAVGIAMLVLARGESCDQPLQTFIIVYMVRTVISCPFYVSQHFERAEERLRIRRQRERDSRREEQVRQRRQQRREERRRLRAQQQQQAGSEQIVPANTQEQLIPSNASIHSTTIELRSNQFFAAAERLRPLLDLFAVLWFIVGNYLLFSSKTCSALAPRLYYTSLAYVLIGYLVVIVPILLCTSAIFCLPCVMLGMRVLNIPEMDGMNQGARQEEISKVPVYRFRESESQQTQGVTTQPSEQKSKGILGKLIRGGYRHQMDAEQGPVDDLFITPSEDAMCCICLSEYEDQDLLCRLWCGHHFHKSCLMEWLALNKKCPLCKQDFRGKEYEEDSQDEDDDPVKISGFTLSFCIPFTTMMSSTKVTLPPANASESRVPAKSHRRQASIGLGIVTHLTEPAVMTPRRESISKNDSFFDTAASLSNPMKPPPSLSISTKHKHHCYHQHQHHPETAGARPTFADRIRGIVLANRKTAAITPVAERSSSSDSNSDQRRKNSKLKSSSSSTHSGNNINLFFPEEKIVPLPSPAQPSLTRTNTFTRHAVLTPTLAQQDADTAMEEDESHTPPLSSAIPIISLSPSFSPNKTNVIPPLQEVPMLGDMEDDPEYYCNNGNIVREFKFPSPAPTPYDDVDNLLGKHIWKFRIKELLGVGAFSKVFLAHNMKEGGLFAVKMINKERMYQDLRVKSSIEREVGVLKFLNHDRIVQLEATMETERHLCIVLEYVQGGELFDLVQHMHNDIHQVGIQSNIDELLIKRLAVELIDVVLWLHEHNIVHRDLKLENILVYFDEETGEPHIKVTDFGLARIVNPQEPKLTTRCGSEEYAAPEIVQSLGYDGRLTDTWSIGIIIFALLVGYLPFTYDVSKGEKISHLFHRIVMARVKWPQNDNISLEAKEVVEQILVRNPDKRARLQQIVLLPWFTT</sequence>
<dbReference type="EMBL" id="DF836534">
    <property type="protein sequence ID" value="GAN09117.1"/>
    <property type="molecule type" value="Genomic_DNA"/>
</dbReference>
<keyword evidence="10" id="KW-0418">Kinase</keyword>
<dbReference type="SUPFAM" id="SSF56112">
    <property type="entry name" value="Protein kinase-like (PK-like)"/>
    <property type="match status" value="1"/>
</dbReference>
<evidence type="ECO:0000256" key="7">
    <source>
        <dbReference type="SAM" id="SignalP"/>
    </source>
</evidence>
<keyword evidence="10" id="KW-0808">Transferase</keyword>
<evidence type="ECO:0000259" key="8">
    <source>
        <dbReference type="PROSITE" id="PS50011"/>
    </source>
</evidence>
<feature type="domain" description="Protein kinase" evidence="8">
    <location>
        <begin position="645"/>
        <end position="921"/>
    </location>
</feature>
<name>A0A0C9MZM9_9FUNG</name>
<feature type="compositionally biased region" description="Low complexity" evidence="5">
    <location>
        <begin position="503"/>
        <end position="515"/>
    </location>
</feature>
<evidence type="ECO:0000259" key="9">
    <source>
        <dbReference type="PROSITE" id="PS50089"/>
    </source>
</evidence>
<evidence type="ECO:0000313" key="10">
    <source>
        <dbReference type="EMBL" id="GAN09117.1"/>
    </source>
</evidence>
<dbReference type="InterPro" id="IPR011009">
    <property type="entry name" value="Kinase-like_dom_sf"/>
</dbReference>
<evidence type="ECO:0000256" key="3">
    <source>
        <dbReference type="PROSITE-ProRule" id="PRU00175"/>
    </source>
</evidence>
<dbReference type="InterPro" id="IPR001841">
    <property type="entry name" value="Znf_RING"/>
</dbReference>
<evidence type="ECO:0000313" key="11">
    <source>
        <dbReference type="Proteomes" id="UP000053815"/>
    </source>
</evidence>
<dbReference type="GO" id="GO:0004672">
    <property type="term" value="F:protein kinase activity"/>
    <property type="evidence" value="ECO:0007669"/>
    <property type="project" value="InterPro"/>
</dbReference>
<dbReference type="PROSITE" id="PS00107">
    <property type="entry name" value="PROTEIN_KINASE_ATP"/>
    <property type="match status" value="1"/>
</dbReference>
<dbReference type="SMART" id="SM00220">
    <property type="entry name" value="S_TKc"/>
    <property type="match status" value="1"/>
</dbReference>
<keyword evidence="2 4" id="KW-0067">ATP-binding</keyword>
<feature type="binding site" evidence="4">
    <location>
        <position position="674"/>
    </location>
    <ligand>
        <name>ATP</name>
        <dbReference type="ChEBI" id="CHEBI:30616"/>
    </ligand>
</feature>
<feature type="transmembrane region" description="Helical" evidence="6">
    <location>
        <begin position="137"/>
        <end position="154"/>
    </location>
</feature>
<dbReference type="FunFam" id="1.10.510.10:FF:000571">
    <property type="entry name" value="Maternal embryonic leucine zipper kinase"/>
    <property type="match status" value="1"/>
</dbReference>
<evidence type="ECO:0000256" key="1">
    <source>
        <dbReference type="ARBA" id="ARBA00022741"/>
    </source>
</evidence>
<dbReference type="OrthoDB" id="289250at2759"/>
<evidence type="ECO:0000256" key="4">
    <source>
        <dbReference type="PROSITE-ProRule" id="PRU10141"/>
    </source>
</evidence>
<accession>A0A0C9MZM9</accession>
<dbReference type="Gene3D" id="1.10.510.10">
    <property type="entry name" value="Transferase(Phosphotransferase) domain 1"/>
    <property type="match status" value="1"/>
</dbReference>
<keyword evidence="7" id="KW-0732">Signal</keyword>
<dbReference type="PROSITE" id="PS50089">
    <property type="entry name" value="ZF_RING_2"/>
    <property type="match status" value="1"/>
</dbReference>
<evidence type="ECO:0000256" key="5">
    <source>
        <dbReference type="SAM" id="MobiDB-lite"/>
    </source>
</evidence>
<dbReference type="SUPFAM" id="SSF57850">
    <property type="entry name" value="RING/U-box"/>
    <property type="match status" value="1"/>
</dbReference>
<feature type="transmembrane region" description="Helical" evidence="6">
    <location>
        <begin position="174"/>
        <end position="200"/>
    </location>
</feature>
<keyword evidence="1 4" id="KW-0547">Nucleotide-binding</keyword>
<keyword evidence="6" id="KW-0812">Transmembrane</keyword>
<reference evidence="10" key="1">
    <citation type="submission" date="2014-09" db="EMBL/GenBank/DDBJ databases">
        <title>Draft genome sequence of an oleaginous Mucoromycotina fungus Mucor ambiguus NBRC6742.</title>
        <authorList>
            <person name="Takeda I."/>
            <person name="Yamane N."/>
            <person name="Morita T."/>
            <person name="Tamano K."/>
            <person name="Machida M."/>
            <person name="Baker S."/>
            <person name="Koike H."/>
        </authorList>
    </citation>
    <scope>NUCLEOTIDE SEQUENCE</scope>
    <source>
        <strain evidence="10">NBRC 6742</strain>
    </source>
</reference>
<dbReference type="GO" id="GO:0005524">
    <property type="term" value="F:ATP binding"/>
    <property type="evidence" value="ECO:0007669"/>
    <property type="project" value="UniProtKB-UniRule"/>
</dbReference>
<dbReference type="AlphaFoldDB" id="A0A0C9MZM9"/>
<dbReference type="FunFam" id="3.30.200.20:FF:000042">
    <property type="entry name" value="Aurora kinase A"/>
    <property type="match status" value="1"/>
</dbReference>
<dbReference type="PROSITE" id="PS50011">
    <property type="entry name" value="PROTEIN_KINASE_DOM"/>
    <property type="match status" value="1"/>
</dbReference>
<keyword evidence="3" id="KW-0479">Metal-binding</keyword>
<gene>
    <name evidence="10" type="ORF">MAM1_0245c08639</name>
</gene>
<feature type="chain" id="PRO_5002215881" evidence="7">
    <location>
        <begin position="20"/>
        <end position="923"/>
    </location>
</feature>
<dbReference type="Proteomes" id="UP000053815">
    <property type="component" value="Unassembled WGS sequence"/>
</dbReference>
<feature type="region of interest" description="Disordered" evidence="5">
    <location>
        <begin position="481"/>
        <end position="516"/>
    </location>
</feature>
<dbReference type="Pfam" id="PF13639">
    <property type="entry name" value="zf-RING_2"/>
    <property type="match status" value="1"/>
</dbReference>
<keyword evidence="3" id="KW-0863">Zinc-finger</keyword>
<dbReference type="Gene3D" id="3.30.40.10">
    <property type="entry name" value="Zinc/RING finger domain, C3HC4 (zinc finger)"/>
    <property type="match status" value="1"/>
</dbReference>
<dbReference type="InterPro" id="IPR000719">
    <property type="entry name" value="Prot_kinase_dom"/>
</dbReference>
<keyword evidence="11" id="KW-1185">Reference proteome</keyword>
<feature type="compositionally biased region" description="Basic and acidic residues" evidence="5">
    <location>
        <begin position="61"/>
        <end position="84"/>
    </location>
</feature>
<proteinExistence type="predicted"/>